<name>A0ABS2QDK4_9BACI</name>
<dbReference type="InterPro" id="IPR050194">
    <property type="entry name" value="Glycosyltransferase_grp1"/>
</dbReference>
<feature type="domain" description="Glycosyl transferase family 1" evidence="1">
    <location>
        <begin position="220"/>
        <end position="379"/>
    </location>
</feature>
<dbReference type="Proteomes" id="UP000823486">
    <property type="component" value="Unassembled WGS sequence"/>
</dbReference>
<dbReference type="Gene3D" id="3.40.50.2000">
    <property type="entry name" value="Glycogen Phosphorylase B"/>
    <property type="match status" value="2"/>
</dbReference>
<dbReference type="PANTHER" id="PTHR45947">
    <property type="entry name" value="SULFOQUINOVOSYL TRANSFERASE SQD2"/>
    <property type="match status" value="1"/>
</dbReference>
<dbReference type="Pfam" id="PF13439">
    <property type="entry name" value="Glyco_transf_4"/>
    <property type="match status" value="1"/>
</dbReference>
<evidence type="ECO:0000313" key="4">
    <source>
        <dbReference type="Proteomes" id="UP000823486"/>
    </source>
</evidence>
<evidence type="ECO:0000259" key="2">
    <source>
        <dbReference type="Pfam" id="PF13439"/>
    </source>
</evidence>
<reference evidence="3 4" key="1">
    <citation type="submission" date="2021-01" db="EMBL/GenBank/DDBJ databases">
        <title>Genomic Encyclopedia of Type Strains, Phase IV (KMG-IV): sequencing the most valuable type-strain genomes for metagenomic binning, comparative biology and taxonomic classification.</title>
        <authorList>
            <person name="Goeker M."/>
        </authorList>
    </citation>
    <scope>NUCLEOTIDE SEQUENCE [LARGE SCALE GENOMIC DNA]</scope>
    <source>
        <strain evidence="3 4">DSM 105482</strain>
    </source>
</reference>
<evidence type="ECO:0000259" key="1">
    <source>
        <dbReference type="Pfam" id="PF00534"/>
    </source>
</evidence>
<organism evidence="3 4">
    <name type="scientific">Peribacillus deserti</name>
    <dbReference type="NCBI Taxonomy" id="673318"/>
    <lineage>
        <taxon>Bacteria</taxon>
        <taxon>Bacillati</taxon>
        <taxon>Bacillota</taxon>
        <taxon>Bacilli</taxon>
        <taxon>Bacillales</taxon>
        <taxon>Bacillaceae</taxon>
        <taxon>Peribacillus</taxon>
    </lineage>
</organism>
<dbReference type="EMBL" id="JAFBFI010000002">
    <property type="protein sequence ID" value="MBM7691246.1"/>
    <property type="molecule type" value="Genomic_DNA"/>
</dbReference>
<dbReference type="InterPro" id="IPR001296">
    <property type="entry name" value="Glyco_trans_1"/>
</dbReference>
<dbReference type="SUPFAM" id="SSF53756">
    <property type="entry name" value="UDP-Glycosyltransferase/glycogen phosphorylase"/>
    <property type="match status" value="1"/>
</dbReference>
<sequence length="410" mass="46223">MKILLATFWIVPHVGGVWKYMEQLKGKLESMGHSVDLMGYGEGQSFVHVVNEHREFRRNNLDPTMRAQLNVLTRPSLSQDPVVKFYEHTQRFYELGIQHLGLGQYDVIHTQDVFSTACMNRVKPEGTTLVASIHGCAAHELKHHVTHVNKTPTSHLACQYFDETENEGATAAVTTIVANEWLKNIFTNEFHVPEAQIKILHYGYETDLFLKRMSDNSEIERPIDKKVIIYAGRLAELKGVHHLITALGQLKKIRNDWVCWIVGDGDKAAQLINQSKSSGLDQDIIFFGSRDDIPYLLSISDIFVLPSLLENQPLAVIEAQIAGKAVVVSDAGGLPEIVEHGNTGVITPAGDPSSLCMHINYLLTHENYMKNLGIRAQKWGLEHWSLDKAVNRIVEVYQCAIKEHKIRFSK</sequence>
<dbReference type="Pfam" id="PF00534">
    <property type="entry name" value="Glycos_transf_1"/>
    <property type="match status" value="1"/>
</dbReference>
<dbReference type="InterPro" id="IPR028098">
    <property type="entry name" value="Glyco_trans_4-like_N"/>
</dbReference>
<dbReference type="CDD" id="cd03801">
    <property type="entry name" value="GT4_PimA-like"/>
    <property type="match status" value="1"/>
</dbReference>
<comment type="caution">
    <text evidence="3">The sequence shown here is derived from an EMBL/GenBank/DDBJ whole genome shotgun (WGS) entry which is preliminary data.</text>
</comment>
<dbReference type="PANTHER" id="PTHR45947:SF3">
    <property type="entry name" value="SULFOQUINOVOSYL TRANSFERASE SQD2"/>
    <property type="match status" value="1"/>
</dbReference>
<accession>A0ABS2QDK4</accession>
<gene>
    <name evidence="3" type="ORF">JOC77_000651</name>
</gene>
<keyword evidence="4" id="KW-1185">Reference proteome</keyword>
<feature type="domain" description="Glycosyltransferase subfamily 4-like N-terminal" evidence="2">
    <location>
        <begin position="14"/>
        <end position="207"/>
    </location>
</feature>
<dbReference type="RefSeq" id="WP_204538456.1">
    <property type="nucleotide sequence ID" value="NZ_JAFBFI010000002.1"/>
</dbReference>
<proteinExistence type="predicted"/>
<evidence type="ECO:0000313" key="3">
    <source>
        <dbReference type="EMBL" id="MBM7691246.1"/>
    </source>
</evidence>
<protein>
    <submittedName>
        <fullName evidence="3">Glycosyltransferase involved in cell wall biosynthesis</fullName>
    </submittedName>
</protein>